<dbReference type="AlphaFoldDB" id="X0XV85"/>
<evidence type="ECO:0000259" key="1">
    <source>
        <dbReference type="PROSITE" id="PS51782"/>
    </source>
</evidence>
<dbReference type="Pfam" id="PF01476">
    <property type="entry name" value="LysM"/>
    <property type="match status" value="1"/>
</dbReference>
<comment type="caution">
    <text evidence="2">The sequence shown here is derived from an EMBL/GenBank/DDBJ whole genome shotgun (WGS) entry which is preliminary data.</text>
</comment>
<protein>
    <recommendedName>
        <fullName evidence="1">LysM domain-containing protein</fullName>
    </recommendedName>
</protein>
<name>X0XV85_9ZZZZ</name>
<dbReference type="PROSITE" id="PS51782">
    <property type="entry name" value="LYSM"/>
    <property type="match status" value="1"/>
</dbReference>
<feature type="domain" description="LysM" evidence="1">
    <location>
        <begin position="4"/>
        <end position="55"/>
    </location>
</feature>
<dbReference type="InterPro" id="IPR018392">
    <property type="entry name" value="LysM"/>
</dbReference>
<dbReference type="InterPro" id="IPR036779">
    <property type="entry name" value="LysM_dom_sf"/>
</dbReference>
<dbReference type="EMBL" id="BARS01050308">
    <property type="protein sequence ID" value="GAG47234.1"/>
    <property type="molecule type" value="Genomic_DNA"/>
</dbReference>
<gene>
    <name evidence="2" type="ORF">S01H1_75128</name>
</gene>
<dbReference type="SUPFAM" id="SSF54106">
    <property type="entry name" value="LysM domain"/>
    <property type="match status" value="1"/>
</dbReference>
<proteinExistence type="predicted"/>
<evidence type="ECO:0000313" key="2">
    <source>
        <dbReference type="EMBL" id="GAG47234.1"/>
    </source>
</evidence>
<organism evidence="2">
    <name type="scientific">marine sediment metagenome</name>
    <dbReference type="NCBI Taxonomy" id="412755"/>
    <lineage>
        <taxon>unclassified sequences</taxon>
        <taxon>metagenomes</taxon>
        <taxon>ecological metagenomes</taxon>
    </lineage>
</organism>
<accession>X0XV85</accession>
<dbReference type="CDD" id="cd00118">
    <property type="entry name" value="LysM"/>
    <property type="match status" value="1"/>
</dbReference>
<reference evidence="2" key="1">
    <citation type="journal article" date="2014" name="Front. Microbiol.">
        <title>High frequency of phylogenetically diverse reductive dehalogenase-homologous genes in deep subseafloor sedimentary metagenomes.</title>
        <authorList>
            <person name="Kawai M."/>
            <person name="Futagami T."/>
            <person name="Toyoda A."/>
            <person name="Takaki Y."/>
            <person name="Nishi S."/>
            <person name="Hori S."/>
            <person name="Arai W."/>
            <person name="Tsubouchi T."/>
            <person name="Morono Y."/>
            <person name="Uchiyama I."/>
            <person name="Ito T."/>
            <person name="Fujiyama A."/>
            <person name="Inagaki F."/>
            <person name="Takami H."/>
        </authorList>
    </citation>
    <scope>NUCLEOTIDE SEQUENCE</scope>
    <source>
        <strain evidence="2">Expedition CK06-06</strain>
    </source>
</reference>
<feature type="non-terminal residue" evidence="2">
    <location>
        <position position="58"/>
    </location>
</feature>
<dbReference type="Gene3D" id="3.10.350.10">
    <property type="entry name" value="LysM domain"/>
    <property type="match status" value="1"/>
</dbReference>
<sequence length="58" mass="6630">MAHRKHTVKEGDCISSIARRYGLLPDSVWDDPKNSKLKDERKDPNVLMAGDTVYVRES</sequence>